<dbReference type="AlphaFoldDB" id="M2RSF3"/>
<evidence type="ECO:0000256" key="1">
    <source>
        <dbReference type="SAM" id="Phobius"/>
    </source>
</evidence>
<dbReference type="RefSeq" id="XP_007706131.1">
    <property type="nucleotide sequence ID" value="XM_007707941.1"/>
</dbReference>
<organism evidence="2 3">
    <name type="scientific">Cochliobolus sativus (strain ND90Pr / ATCC 201652)</name>
    <name type="common">Common root rot and spot blotch fungus</name>
    <name type="synonym">Bipolaris sorokiniana</name>
    <dbReference type="NCBI Taxonomy" id="665912"/>
    <lineage>
        <taxon>Eukaryota</taxon>
        <taxon>Fungi</taxon>
        <taxon>Dikarya</taxon>
        <taxon>Ascomycota</taxon>
        <taxon>Pezizomycotina</taxon>
        <taxon>Dothideomycetes</taxon>
        <taxon>Pleosporomycetidae</taxon>
        <taxon>Pleosporales</taxon>
        <taxon>Pleosporineae</taxon>
        <taxon>Pleosporaceae</taxon>
        <taxon>Bipolaris</taxon>
    </lineage>
</organism>
<dbReference type="KEGG" id="bsc:COCSADRAFT_303521"/>
<feature type="transmembrane region" description="Helical" evidence="1">
    <location>
        <begin position="64"/>
        <end position="85"/>
    </location>
</feature>
<evidence type="ECO:0000313" key="2">
    <source>
        <dbReference type="EMBL" id="EMD58168.1"/>
    </source>
</evidence>
<keyword evidence="1" id="KW-0472">Membrane</keyword>
<protein>
    <submittedName>
        <fullName evidence="2">Uncharacterized protein</fullName>
    </submittedName>
</protein>
<accession>M2RSF3</accession>
<reference evidence="2 3" key="1">
    <citation type="journal article" date="2012" name="PLoS Pathog.">
        <title>Diverse lifestyles and strategies of plant pathogenesis encoded in the genomes of eighteen Dothideomycetes fungi.</title>
        <authorList>
            <person name="Ohm R.A."/>
            <person name="Feau N."/>
            <person name="Henrissat B."/>
            <person name="Schoch C.L."/>
            <person name="Horwitz B.A."/>
            <person name="Barry K.W."/>
            <person name="Condon B.J."/>
            <person name="Copeland A.C."/>
            <person name="Dhillon B."/>
            <person name="Glaser F."/>
            <person name="Hesse C.N."/>
            <person name="Kosti I."/>
            <person name="LaButti K."/>
            <person name="Lindquist E.A."/>
            <person name="Lucas S."/>
            <person name="Salamov A.A."/>
            <person name="Bradshaw R.E."/>
            <person name="Ciuffetti L."/>
            <person name="Hamelin R.C."/>
            <person name="Kema G.H.J."/>
            <person name="Lawrence C."/>
            <person name="Scott J.A."/>
            <person name="Spatafora J.W."/>
            <person name="Turgeon B.G."/>
            <person name="de Wit P.J.G.M."/>
            <person name="Zhong S."/>
            <person name="Goodwin S.B."/>
            <person name="Grigoriev I.V."/>
        </authorList>
    </citation>
    <scope>NUCLEOTIDE SEQUENCE [LARGE SCALE GENOMIC DNA]</scope>
    <source>
        <strain evidence="3">ND90Pr / ATCC 201652</strain>
    </source>
</reference>
<dbReference type="GeneID" id="19136227"/>
<keyword evidence="1" id="KW-1133">Transmembrane helix</keyword>
<dbReference type="OrthoDB" id="3944058at2759"/>
<dbReference type="Proteomes" id="UP000016934">
    <property type="component" value="Unassembled WGS sequence"/>
</dbReference>
<evidence type="ECO:0000313" key="3">
    <source>
        <dbReference type="Proteomes" id="UP000016934"/>
    </source>
</evidence>
<gene>
    <name evidence="2" type="ORF">COCSADRAFT_303521</name>
</gene>
<reference evidence="3" key="2">
    <citation type="journal article" date="2013" name="PLoS Genet.">
        <title>Comparative genome structure, secondary metabolite, and effector coding capacity across Cochliobolus pathogens.</title>
        <authorList>
            <person name="Condon B.J."/>
            <person name="Leng Y."/>
            <person name="Wu D."/>
            <person name="Bushley K.E."/>
            <person name="Ohm R.A."/>
            <person name="Otillar R."/>
            <person name="Martin J."/>
            <person name="Schackwitz W."/>
            <person name="Grimwood J."/>
            <person name="MohdZainudin N."/>
            <person name="Xue C."/>
            <person name="Wang R."/>
            <person name="Manning V.A."/>
            <person name="Dhillon B."/>
            <person name="Tu Z.J."/>
            <person name="Steffenson B.J."/>
            <person name="Salamov A."/>
            <person name="Sun H."/>
            <person name="Lowry S."/>
            <person name="LaButti K."/>
            <person name="Han J."/>
            <person name="Copeland A."/>
            <person name="Lindquist E."/>
            <person name="Barry K."/>
            <person name="Schmutz J."/>
            <person name="Baker S.E."/>
            <person name="Ciuffetti L.M."/>
            <person name="Grigoriev I.V."/>
            <person name="Zhong S."/>
            <person name="Turgeon B.G."/>
        </authorList>
    </citation>
    <scope>NUCLEOTIDE SEQUENCE [LARGE SCALE GENOMIC DNA]</scope>
    <source>
        <strain evidence="3">ND90Pr / ATCC 201652</strain>
    </source>
</reference>
<proteinExistence type="predicted"/>
<sequence length="124" mass="13983">MLPKMRFWRSLCLLQCRRKWATVYCLSPQLQRRPVTVGTCRPKGKSLRPIFSVRSCTSSAPSHLLSLSWSCSTFLVGVGVCLYVARPFLFSFYALIYVLSARVLHHLLSVVLSGYSCGGRFTDS</sequence>
<name>M2RSF3_COCSN</name>
<feature type="transmembrane region" description="Helical" evidence="1">
    <location>
        <begin position="91"/>
        <end position="115"/>
    </location>
</feature>
<keyword evidence="3" id="KW-1185">Reference proteome</keyword>
<dbReference type="HOGENOM" id="CLU_130492_0_0_1"/>
<keyword evidence="1" id="KW-0812">Transmembrane</keyword>
<dbReference type="EMBL" id="KB445679">
    <property type="protein sequence ID" value="EMD58168.1"/>
    <property type="molecule type" value="Genomic_DNA"/>
</dbReference>